<evidence type="ECO:0000313" key="3">
    <source>
        <dbReference type="EMBL" id="GHG03248.1"/>
    </source>
</evidence>
<protein>
    <recommendedName>
        <fullName evidence="5">Lipoprotein</fullName>
    </recommendedName>
</protein>
<accession>A0ABQ3K4H1</accession>
<feature type="region of interest" description="Disordered" evidence="1">
    <location>
        <begin position="24"/>
        <end position="67"/>
    </location>
</feature>
<dbReference type="EMBL" id="BNAW01000005">
    <property type="protein sequence ID" value="GHG03248.1"/>
    <property type="molecule type" value="Genomic_DNA"/>
</dbReference>
<feature type="compositionally biased region" description="Low complexity" evidence="1">
    <location>
        <begin position="30"/>
        <end position="55"/>
    </location>
</feature>
<feature type="chain" id="PRO_5045791524" description="Lipoprotein" evidence="2">
    <location>
        <begin position="21"/>
        <end position="208"/>
    </location>
</feature>
<evidence type="ECO:0000313" key="4">
    <source>
        <dbReference type="Proteomes" id="UP000649955"/>
    </source>
</evidence>
<evidence type="ECO:0000256" key="1">
    <source>
        <dbReference type="SAM" id="MobiDB-lite"/>
    </source>
</evidence>
<sequence length="208" mass="20865">MKHVRATLFAACATTLLLSACGGESGQAVPATPTGTPAAPASAESSAPESSTGAAVPAGDVTPPGTELKLGERAVVPFKSGTTKSGTIAITVTAIDKGENADLAKYGDKAKGITPYYLRATIENVGGTDLAYASVSLRARGADGRSTGVIITGSLDQCKSGSAGKDFTTAGAKFETCTLQGAREGSTVEAAAFDKGDGYDKSPVVWKK</sequence>
<evidence type="ECO:0008006" key="5">
    <source>
        <dbReference type="Google" id="ProtNLM"/>
    </source>
</evidence>
<dbReference type="PROSITE" id="PS51257">
    <property type="entry name" value="PROKAR_LIPOPROTEIN"/>
    <property type="match status" value="1"/>
</dbReference>
<evidence type="ECO:0000256" key="2">
    <source>
        <dbReference type="SAM" id="SignalP"/>
    </source>
</evidence>
<keyword evidence="4" id="KW-1185">Reference proteome</keyword>
<organism evidence="3 4">
    <name type="scientific">Amycolatopsis bullii</name>
    <dbReference type="NCBI Taxonomy" id="941987"/>
    <lineage>
        <taxon>Bacteria</taxon>
        <taxon>Bacillati</taxon>
        <taxon>Actinomycetota</taxon>
        <taxon>Actinomycetes</taxon>
        <taxon>Pseudonocardiales</taxon>
        <taxon>Pseudonocardiaceae</taxon>
        <taxon>Amycolatopsis</taxon>
    </lineage>
</organism>
<reference evidence="4" key="1">
    <citation type="journal article" date="2019" name="Int. J. Syst. Evol. Microbiol.">
        <title>The Global Catalogue of Microorganisms (GCM) 10K type strain sequencing project: providing services to taxonomists for standard genome sequencing and annotation.</title>
        <authorList>
            <consortium name="The Broad Institute Genomics Platform"/>
            <consortium name="The Broad Institute Genome Sequencing Center for Infectious Disease"/>
            <person name="Wu L."/>
            <person name="Ma J."/>
        </authorList>
    </citation>
    <scope>NUCLEOTIDE SEQUENCE [LARGE SCALE GENOMIC DNA]</scope>
    <source>
        <strain evidence="4">CGMCC 4.7680</strain>
    </source>
</reference>
<keyword evidence="2" id="KW-0732">Signal</keyword>
<dbReference type="Proteomes" id="UP000649955">
    <property type="component" value="Unassembled WGS sequence"/>
</dbReference>
<name>A0ABQ3K4H1_9PSEU</name>
<proteinExistence type="predicted"/>
<feature type="signal peptide" evidence="2">
    <location>
        <begin position="1"/>
        <end position="20"/>
    </location>
</feature>
<comment type="caution">
    <text evidence="3">The sequence shown here is derived from an EMBL/GenBank/DDBJ whole genome shotgun (WGS) entry which is preliminary data.</text>
</comment>
<dbReference type="RefSeq" id="WP_191308180.1">
    <property type="nucleotide sequence ID" value="NZ_BNAW01000005.1"/>
</dbReference>
<gene>
    <name evidence="3" type="ORF">GCM10017567_18500</name>
</gene>